<dbReference type="AlphaFoldDB" id="A0A5C6AAE0"/>
<dbReference type="InterPro" id="IPR002686">
    <property type="entry name" value="Transposase_17"/>
</dbReference>
<dbReference type="Pfam" id="PF01797">
    <property type="entry name" value="Y1_Tnp"/>
    <property type="match status" value="1"/>
</dbReference>
<dbReference type="PANTHER" id="PTHR36966">
    <property type="entry name" value="REP-ASSOCIATED TYROSINE TRANSPOSASE"/>
    <property type="match status" value="1"/>
</dbReference>
<keyword evidence="1" id="KW-0472">Membrane</keyword>
<dbReference type="Gene3D" id="3.30.70.1290">
    <property type="entry name" value="Transposase IS200-like"/>
    <property type="match status" value="1"/>
</dbReference>
<proteinExistence type="predicted"/>
<dbReference type="NCBIfam" id="NF047646">
    <property type="entry name" value="REP_Tyr_transpos"/>
    <property type="match status" value="1"/>
</dbReference>
<protein>
    <submittedName>
        <fullName evidence="3">Transposase IS200 like protein</fullName>
    </submittedName>
</protein>
<sequence length="168" mass="18921">MPTPPNPAGRSSLLRQGRVSQPWDCYVITKVVQHRRPLLADAGNATVIIDSLQHLRISDQAKLFAFCVMPDHFHAAVCLMPGAVLSAMIGALSKFSARRVNKTTGQSGAFWQEGFHDRHCRNRDELGELCEYIEHNPVRAGLVEVAAEWRFSSASPLRQDMLDREWWP</sequence>
<comment type="caution">
    <text evidence="3">The sequence shown here is derived from an EMBL/GenBank/DDBJ whole genome shotgun (WGS) entry which is preliminary data.</text>
</comment>
<evidence type="ECO:0000313" key="4">
    <source>
        <dbReference type="Proteomes" id="UP000317421"/>
    </source>
</evidence>
<dbReference type="InterPro" id="IPR036515">
    <property type="entry name" value="Transposase_17_sf"/>
</dbReference>
<keyword evidence="4" id="KW-1185">Reference proteome</keyword>
<dbReference type="SMART" id="SM01321">
    <property type="entry name" value="Y1_Tnp"/>
    <property type="match status" value="1"/>
</dbReference>
<evidence type="ECO:0000256" key="1">
    <source>
        <dbReference type="SAM" id="Phobius"/>
    </source>
</evidence>
<keyword evidence="1" id="KW-0812">Transmembrane</keyword>
<feature type="domain" description="Transposase IS200-like" evidence="2">
    <location>
        <begin position="22"/>
        <end position="136"/>
    </location>
</feature>
<dbReference type="SUPFAM" id="SSF143422">
    <property type="entry name" value="Transposase IS200-like"/>
    <property type="match status" value="1"/>
</dbReference>
<dbReference type="EMBL" id="SJPR01000005">
    <property type="protein sequence ID" value="TWT95293.1"/>
    <property type="molecule type" value="Genomic_DNA"/>
</dbReference>
<reference evidence="3 4" key="1">
    <citation type="submission" date="2019-02" db="EMBL/GenBank/DDBJ databases">
        <title>Deep-cultivation of Planctomycetes and their phenomic and genomic characterization uncovers novel biology.</title>
        <authorList>
            <person name="Wiegand S."/>
            <person name="Jogler M."/>
            <person name="Boedeker C."/>
            <person name="Pinto D."/>
            <person name="Vollmers J."/>
            <person name="Rivas-Marin E."/>
            <person name="Kohn T."/>
            <person name="Peeters S.H."/>
            <person name="Heuer A."/>
            <person name="Rast P."/>
            <person name="Oberbeckmann S."/>
            <person name="Bunk B."/>
            <person name="Jeske O."/>
            <person name="Meyerdierks A."/>
            <person name="Storesund J.E."/>
            <person name="Kallscheuer N."/>
            <person name="Luecker S."/>
            <person name="Lage O.M."/>
            <person name="Pohl T."/>
            <person name="Merkel B.J."/>
            <person name="Hornburger P."/>
            <person name="Mueller R.-W."/>
            <person name="Bruemmer F."/>
            <person name="Labrenz M."/>
            <person name="Spormann A.M."/>
            <person name="Op Den Camp H."/>
            <person name="Overmann J."/>
            <person name="Amann R."/>
            <person name="Jetten M.S.M."/>
            <person name="Mascher T."/>
            <person name="Medema M.H."/>
            <person name="Devos D.P."/>
            <person name="Kaster A.-K."/>
            <person name="Ovreas L."/>
            <person name="Rohde M."/>
            <person name="Galperin M.Y."/>
            <person name="Jogler C."/>
        </authorList>
    </citation>
    <scope>NUCLEOTIDE SEQUENCE [LARGE SCALE GENOMIC DNA]</scope>
    <source>
        <strain evidence="3 4">Pla108</strain>
    </source>
</reference>
<dbReference type="GO" id="GO:0006313">
    <property type="term" value="P:DNA transposition"/>
    <property type="evidence" value="ECO:0007669"/>
    <property type="project" value="InterPro"/>
</dbReference>
<dbReference type="GO" id="GO:0004803">
    <property type="term" value="F:transposase activity"/>
    <property type="evidence" value="ECO:0007669"/>
    <property type="project" value="InterPro"/>
</dbReference>
<gene>
    <name evidence="3" type="ORF">Pla108_34380</name>
</gene>
<feature type="transmembrane region" description="Helical" evidence="1">
    <location>
        <begin position="73"/>
        <end position="92"/>
    </location>
</feature>
<dbReference type="PANTHER" id="PTHR36966:SF1">
    <property type="entry name" value="REP-ASSOCIATED TYROSINE TRANSPOSASE"/>
    <property type="match status" value="1"/>
</dbReference>
<keyword evidence="1" id="KW-1133">Transmembrane helix</keyword>
<dbReference type="OrthoDB" id="9794403at2"/>
<evidence type="ECO:0000259" key="2">
    <source>
        <dbReference type="SMART" id="SM01321"/>
    </source>
</evidence>
<dbReference type="InterPro" id="IPR052715">
    <property type="entry name" value="RAYT_transposase"/>
</dbReference>
<name>A0A5C6AAE0_9BACT</name>
<evidence type="ECO:0000313" key="3">
    <source>
        <dbReference type="EMBL" id="TWT95293.1"/>
    </source>
</evidence>
<accession>A0A5C6AAE0</accession>
<dbReference type="Proteomes" id="UP000317421">
    <property type="component" value="Unassembled WGS sequence"/>
</dbReference>
<dbReference type="GO" id="GO:0043565">
    <property type="term" value="F:sequence-specific DNA binding"/>
    <property type="evidence" value="ECO:0007669"/>
    <property type="project" value="TreeGrafter"/>
</dbReference>
<organism evidence="3 4">
    <name type="scientific">Botrimarina colliarenosi</name>
    <dbReference type="NCBI Taxonomy" id="2528001"/>
    <lineage>
        <taxon>Bacteria</taxon>
        <taxon>Pseudomonadati</taxon>
        <taxon>Planctomycetota</taxon>
        <taxon>Planctomycetia</taxon>
        <taxon>Pirellulales</taxon>
        <taxon>Lacipirellulaceae</taxon>
        <taxon>Botrimarina</taxon>
    </lineage>
</organism>